<evidence type="ECO:0008006" key="3">
    <source>
        <dbReference type="Google" id="ProtNLM"/>
    </source>
</evidence>
<name>A0ABT1Q137_9ACTN</name>
<comment type="caution">
    <text evidence="1">The sequence shown here is derived from an EMBL/GenBank/DDBJ whole genome shotgun (WGS) entry which is preliminary data.</text>
</comment>
<protein>
    <recommendedName>
        <fullName evidence="3">ESX secretion-associated protein EspG</fullName>
    </recommendedName>
</protein>
<dbReference type="EMBL" id="JANFNG010000024">
    <property type="protein sequence ID" value="MCQ4083629.1"/>
    <property type="molecule type" value="Genomic_DNA"/>
</dbReference>
<evidence type="ECO:0000313" key="1">
    <source>
        <dbReference type="EMBL" id="MCQ4083629.1"/>
    </source>
</evidence>
<organism evidence="1 2">
    <name type="scientific">Streptomyces humicola</name>
    <dbReference type="NCBI Taxonomy" id="2953240"/>
    <lineage>
        <taxon>Bacteria</taxon>
        <taxon>Bacillati</taxon>
        <taxon>Actinomycetota</taxon>
        <taxon>Actinomycetes</taxon>
        <taxon>Kitasatosporales</taxon>
        <taxon>Streptomycetaceae</taxon>
        <taxon>Streptomyces</taxon>
    </lineage>
</organism>
<reference evidence="1" key="1">
    <citation type="submission" date="2022-06" db="EMBL/GenBank/DDBJ databases">
        <title>Draft genome sequence of Streptomyces sp. RB6PN25 isolated from peat swamp forest in Thailand.</title>
        <authorList>
            <person name="Duangmal K."/>
            <person name="Klaysubun C."/>
        </authorList>
    </citation>
    <scope>NUCLEOTIDE SEQUENCE</scope>
    <source>
        <strain evidence="1">RB6PN25</strain>
    </source>
</reference>
<gene>
    <name evidence="1" type="ORF">NGB36_24265</name>
</gene>
<sequence>MPVERGGFTITVPMSWWEFDIHPATREASIRRLMGQRVRENPALAEHRSTLSKFLNRAARQAYDSGAVYIGCMAQNFGAIPLTATVTVSAVGARTPDGQLLPTDPASIAAGLHEKTARREGDPWRKVTAVEIPDVGPAARTHGIEDVEEPGGGRAMRTVLMQTFIPIPDQPERVALVSCSSGVLDLADSFFDIFDAVTSTFRFTPATDQGRGRTRR</sequence>
<evidence type="ECO:0000313" key="2">
    <source>
        <dbReference type="Proteomes" id="UP001057702"/>
    </source>
</evidence>
<keyword evidence="2" id="KW-1185">Reference proteome</keyword>
<dbReference type="Proteomes" id="UP001057702">
    <property type="component" value="Unassembled WGS sequence"/>
</dbReference>
<dbReference type="RefSeq" id="WP_255922690.1">
    <property type="nucleotide sequence ID" value="NZ_JANFNG010000024.1"/>
</dbReference>
<accession>A0ABT1Q137</accession>
<proteinExistence type="predicted"/>